<dbReference type="EMBL" id="OU963865">
    <property type="protein sequence ID" value="CAH0388122.1"/>
    <property type="molecule type" value="Genomic_DNA"/>
</dbReference>
<organism evidence="2 3">
    <name type="scientific">Bemisia tabaci</name>
    <name type="common">Sweetpotato whitefly</name>
    <name type="synonym">Aleurodes tabaci</name>
    <dbReference type="NCBI Taxonomy" id="7038"/>
    <lineage>
        <taxon>Eukaryota</taxon>
        <taxon>Metazoa</taxon>
        <taxon>Ecdysozoa</taxon>
        <taxon>Arthropoda</taxon>
        <taxon>Hexapoda</taxon>
        <taxon>Insecta</taxon>
        <taxon>Pterygota</taxon>
        <taxon>Neoptera</taxon>
        <taxon>Paraneoptera</taxon>
        <taxon>Hemiptera</taxon>
        <taxon>Sternorrhyncha</taxon>
        <taxon>Aleyrodoidea</taxon>
        <taxon>Aleyrodidae</taxon>
        <taxon>Aleyrodinae</taxon>
        <taxon>Bemisia</taxon>
    </lineage>
</organism>
<keyword evidence="1" id="KW-0732">Signal</keyword>
<accession>A0A9P0F3H2</accession>
<dbReference type="SUPFAM" id="SSF49695">
    <property type="entry name" value="gamma-Crystallin-like"/>
    <property type="match status" value="1"/>
</dbReference>
<evidence type="ECO:0000313" key="2">
    <source>
        <dbReference type="EMBL" id="CAH0388122.1"/>
    </source>
</evidence>
<dbReference type="Gene3D" id="2.60.20.10">
    <property type="entry name" value="Crystallins"/>
    <property type="match status" value="1"/>
</dbReference>
<proteinExistence type="predicted"/>
<name>A0A9P0F3H2_BEMTA</name>
<feature type="chain" id="PRO_5040293558" evidence="1">
    <location>
        <begin position="25"/>
        <end position="117"/>
    </location>
</feature>
<feature type="signal peptide" evidence="1">
    <location>
        <begin position="1"/>
        <end position="24"/>
    </location>
</feature>
<keyword evidence="3" id="KW-1185">Reference proteome</keyword>
<evidence type="ECO:0000256" key="1">
    <source>
        <dbReference type="SAM" id="SignalP"/>
    </source>
</evidence>
<protein>
    <submittedName>
        <fullName evidence="2">Uncharacterized protein</fullName>
    </submittedName>
</protein>
<gene>
    <name evidence="2" type="ORF">BEMITA_LOCUS7061</name>
</gene>
<dbReference type="InterPro" id="IPR011024">
    <property type="entry name" value="G_crystallin-like"/>
</dbReference>
<reference evidence="2" key="1">
    <citation type="submission" date="2021-12" db="EMBL/GenBank/DDBJ databases">
        <authorList>
            <person name="King R."/>
        </authorList>
    </citation>
    <scope>NUCLEOTIDE SEQUENCE</scope>
</reference>
<dbReference type="Proteomes" id="UP001152759">
    <property type="component" value="Chromosome 4"/>
</dbReference>
<evidence type="ECO:0000313" key="3">
    <source>
        <dbReference type="Proteomes" id="UP001152759"/>
    </source>
</evidence>
<sequence>MSPPPAMLCRVIFIVALTIPLVCCAWNATIYKDADFKSQSQDLQGDQDCVNVADDMADKASSINTHDNCVRIYEDVDCGGLSLEVKPGTASHFSLKNLHFDNMMSSIGPCLCSCTQQ</sequence>
<dbReference type="AlphaFoldDB" id="A0A9P0F3H2"/>